<dbReference type="EMBL" id="RBNI01004330">
    <property type="protein sequence ID" value="RUP47611.1"/>
    <property type="molecule type" value="Genomic_DNA"/>
</dbReference>
<evidence type="ECO:0000256" key="20">
    <source>
        <dbReference type="ARBA" id="ARBA00049032"/>
    </source>
</evidence>
<evidence type="ECO:0000256" key="19">
    <source>
        <dbReference type="ARBA" id="ARBA00048894"/>
    </source>
</evidence>
<accession>A0A433DAG8</accession>
<dbReference type="InterPro" id="IPR000086">
    <property type="entry name" value="NUDIX_hydrolase_dom"/>
</dbReference>
<keyword evidence="5 22" id="KW-0378">Hydrolase</keyword>
<evidence type="ECO:0000256" key="16">
    <source>
        <dbReference type="ARBA" id="ARBA00031927"/>
    </source>
</evidence>
<dbReference type="InterPro" id="IPR015797">
    <property type="entry name" value="NUDIX_hydrolase-like_dom_sf"/>
</dbReference>
<keyword evidence="6" id="KW-0460">Magnesium</keyword>
<keyword evidence="4" id="KW-0479">Metal-binding</keyword>
<dbReference type="GO" id="GO:0042262">
    <property type="term" value="P:DNA protection"/>
    <property type="evidence" value="ECO:0007669"/>
    <property type="project" value="InterPro"/>
</dbReference>
<evidence type="ECO:0000256" key="1">
    <source>
        <dbReference type="ARBA" id="ARBA00001946"/>
    </source>
</evidence>
<organism evidence="22 23">
    <name type="scientific">Jimgerdemannia flammicorona</name>
    <dbReference type="NCBI Taxonomy" id="994334"/>
    <lineage>
        <taxon>Eukaryota</taxon>
        <taxon>Fungi</taxon>
        <taxon>Fungi incertae sedis</taxon>
        <taxon>Mucoromycota</taxon>
        <taxon>Mucoromycotina</taxon>
        <taxon>Endogonomycetes</taxon>
        <taxon>Endogonales</taxon>
        <taxon>Endogonaceae</taxon>
        <taxon>Jimgerdemannia</taxon>
    </lineage>
</organism>
<dbReference type="Pfam" id="PF00293">
    <property type="entry name" value="NUDIX"/>
    <property type="match status" value="1"/>
</dbReference>
<dbReference type="PANTHER" id="PTHR43758">
    <property type="entry name" value="7,8-DIHYDRO-8-OXOGUANINE TRIPHOSPHATASE"/>
    <property type="match status" value="1"/>
</dbReference>
<comment type="catalytic activity">
    <reaction evidence="19">
        <text>O(6)-methyl-dGTP + H2O = O(6)-methyl-dGMP + diphosphate + H(+)</text>
        <dbReference type="Rhea" id="RHEA:67600"/>
        <dbReference type="ChEBI" id="CHEBI:15377"/>
        <dbReference type="ChEBI" id="CHEBI:15378"/>
        <dbReference type="ChEBI" id="CHEBI:33019"/>
        <dbReference type="ChEBI" id="CHEBI:169974"/>
        <dbReference type="ChEBI" id="CHEBI:169975"/>
    </reaction>
    <physiologicalReaction direction="left-to-right" evidence="19">
        <dbReference type="Rhea" id="RHEA:67601"/>
    </physiologicalReaction>
</comment>
<evidence type="ECO:0000256" key="14">
    <source>
        <dbReference type="ARBA" id="ARBA00030634"/>
    </source>
</evidence>
<comment type="similarity">
    <text evidence="2">Belongs to the Nudix hydrolase family.</text>
</comment>
<evidence type="ECO:0000256" key="3">
    <source>
        <dbReference type="ARBA" id="ARBA00011245"/>
    </source>
</evidence>
<keyword evidence="23" id="KW-1185">Reference proteome</keyword>
<dbReference type="PRINTS" id="PR01403">
    <property type="entry name" value="8OXTPHPHTASE"/>
</dbReference>
<proteinExistence type="inferred from homology"/>
<comment type="subunit">
    <text evidence="3">Monomer.</text>
</comment>
<evidence type="ECO:0000256" key="7">
    <source>
        <dbReference type="ARBA" id="ARBA00024448"/>
    </source>
</evidence>
<evidence type="ECO:0000313" key="23">
    <source>
        <dbReference type="Proteomes" id="UP000268093"/>
    </source>
</evidence>
<dbReference type="OrthoDB" id="447842at2759"/>
<dbReference type="CDD" id="cd03427">
    <property type="entry name" value="NUDIX_MTH1_Nudt1"/>
    <property type="match status" value="1"/>
</dbReference>
<sequence length="172" mass="19544">MDMISTHLTGRKLYTLVILHMQDEHKVLLGLKKRGLGVGKWNGFGGKVEPGETIEEGAIREMQEESSVLTPQLEKAGIVFNVLAGNPIANEIHVFRATAFSGTPGESDEMIPCWFPIAEIPFEQMWIEARIWWPYFFTGKPFVGVFQFSESKIENYTLEYVETLPSSIEFRD</sequence>
<dbReference type="GO" id="GO:0046872">
    <property type="term" value="F:metal ion binding"/>
    <property type="evidence" value="ECO:0007669"/>
    <property type="project" value="UniProtKB-KW"/>
</dbReference>
<evidence type="ECO:0000256" key="13">
    <source>
        <dbReference type="ARBA" id="ARBA00029673"/>
    </source>
</evidence>
<dbReference type="PANTHER" id="PTHR43758:SF2">
    <property type="entry name" value="OXIDIZED PURINE NUCLEOSIDE TRIPHOSPHATE HYDROLASE"/>
    <property type="match status" value="1"/>
</dbReference>
<dbReference type="Gene3D" id="3.90.79.10">
    <property type="entry name" value="Nucleoside Triphosphate Pyrophosphohydrolase"/>
    <property type="match status" value="1"/>
</dbReference>
<dbReference type="GO" id="GO:0008828">
    <property type="term" value="F:dATP diphosphatase activity"/>
    <property type="evidence" value="ECO:0007669"/>
    <property type="project" value="UniProtKB-EC"/>
</dbReference>
<evidence type="ECO:0000256" key="4">
    <source>
        <dbReference type="ARBA" id="ARBA00022723"/>
    </source>
</evidence>
<evidence type="ECO:0000256" key="17">
    <source>
        <dbReference type="ARBA" id="ARBA00032071"/>
    </source>
</evidence>
<comment type="catalytic activity">
    <reaction evidence="20">
        <text>N(6)-methyl-dATP + H2O = N(6)-methyl-dAMP + diphosphate + H(+)</text>
        <dbReference type="Rhea" id="RHEA:67604"/>
        <dbReference type="ChEBI" id="CHEBI:15377"/>
        <dbReference type="ChEBI" id="CHEBI:15378"/>
        <dbReference type="ChEBI" id="CHEBI:33019"/>
        <dbReference type="ChEBI" id="CHEBI:169976"/>
        <dbReference type="ChEBI" id="CHEBI:172872"/>
    </reaction>
    <physiologicalReaction direction="left-to-right" evidence="20">
        <dbReference type="Rhea" id="RHEA:67605"/>
    </physiologicalReaction>
</comment>
<evidence type="ECO:0000256" key="11">
    <source>
        <dbReference type="ARBA" id="ARBA00026103"/>
    </source>
</evidence>
<comment type="catalytic activity">
    <reaction evidence="18">
        <text>N(6)-methyl-ATP + H2O = N(6)-methyl-AMP + diphosphate + H(+)</text>
        <dbReference type="Rhea" id="RHEA:67608"/>
        <dbReference type="ChEBI" id="CHEBI:15377"/>
        <dbReference type="ChEBI" id="CHEBI:15378"/>
        <dbReference type="ChEBI" id="CHEBI:33019"/>
        <dbReference type="ChEBI" id="CHEBI:144842"/>
        <dbReference type="ChEBI" id="CHEBI:172873"/>
    </reaction>
    <physiologicalReaction direction="left-to-right" evidence="18">
        <dbReference type="Rhea" id="RHEA:67609"/>
    </physiologicalReaction>
</comment>
<comment type="catalytic activity">
    <reaction evidence="9">
        <text>8-oxo-dGTP + H2O = 8-oxo-dGMP + diphosphate + H(+)</text>
        <dbReference type="Rhea" id="RHEA:31575"/>
        <dbReference type="ChEBI" id="CHEBI:15377"/>
        <dbReference type="ChEBI" id="CHEBI:15378"/>
        <dbReference type="ChEBI" id="CHEBI:33019"/>
        <dbReference type="ChEBI" id="CHEBI:63224"/>
        <dbReference type="ChEBI" id="CHEBI:77896"/>
    </reaction>
    <physiologicalReaction direction="left-to-right" evidence="9">
        <dbReference type="Rhea" id="RHEA:31576"/>
    </physiologicalReaction>
</comment>
<comment type="caution">
    <text evidence="22">The sequence shown here is derived from an EMBL/GenBank/DDBJ whole genome shotgun (WGS) entry which is preliminary data.</text>
</comment>
<dbReference type="EC" id="3.6.1.56" evidence="11"/>
<comment type="catalytic activity">
    <reaction evidence="8">
        <text>2-oxo-dATP + H2O = 2-oxo-dAMP + diphosphate + H(+)</text>
        <dbReference type="Rhea" id="RHEA:31583"/>
        <dbReference type="ChEBI" id="CHEBI:15377"/>
        <dbReference type="ChEBI" id="CHEBI:15378"/>
        <dbReference type="ChEBI" id="CHEBI:33019"/>
        <dbReference type="ChEBI" id="CHEBI:63212"/>
        <dbReference type="ChEBI" id="CHEBI:77897"/>
        <dbReference type="EC" id="3.6.1.56"/>
    </reaction>
    <physiologicalReaction direction="left-to-right" evidence="8">
        <dbReference type="Rhea" id="RHEA:31584"/>
    </physiologicalReaction>
</comment>
<name>A0A433DAG8_9FUNG</name>
<evidence type="ECO:0000256" key="12">
    <source>
        <dbReference type="ARBA" id="ARBA00026218"/>
    </source>
</evidence>
<evidence type="ECO:0000256" key="15">
    <source>
        <dbReference type="ARBA" id="ARBA00030682"/>
    </source>
</evidence>
<evidence type="ECO:0000256" key="2">
    <source>
        <dbReference type="ARBA" id="ARBA00005582"/>
    </source>
</evidence>
<evidence type="ECO:0000256" key="10">
    <source>
        <dbReference type="ARBA" id="ARBA00024596"/>
    </source>
</evidence>
<dbReference type="Proteomes" id="UP000268093">
    <property type="component" value="Unassembled WGS sequence"/>
</dbReference>
<evidence type="ECO:0000256" key="8">
    <source>
        <dbReference type="ARBA" id="ARBA00024459"/>
    </source>
</evidence>
<gene>
    <name evidence="22" type="ORF">BC936DRAFT_145533</name>
</gene>
<protein>
    <recommendedName>
        <fullName evidence="12">Oxidized purine nucleoside triphosphate hydrolase</fullName>
        <ecNumber evidence="11">3.6.1.56</ecNumber>
    </recommendedName>
    <alternativeName>
        <fullName evidence="16">2-hydroxy-dATP diphosphatase</fullName>
    </alternativeName>
    <alternativeName>
        <fullName evidence="15">7,8-dihydro-8-oxoguanine triphosphatase</fullName>
    </alternativeName>
    <alternativeName>
        <fullName evidence="14">8-oxo-dGTPase</fullName>
    </alternativeName>
    <alternativeName>
        <fullName evidence="17">Methylated purine nucleoside triphosphate hydrolase</fullName>
    </alternativeName>
    <alternativeName>
        <fullName evidence="13">Nucleoside diphosphate-linked moiety X motif 1</fullName>
    </alternativeName>
</protein>
<evidence type="ECO:0000256" key="5">
    <source>
        <dbReference type="ARBA" id="ARBA00022801"/>
    </source>
</evidence>
<comment type="catalytic activity">
    <reaction evidence="10">
        <text>2-oxo-ATP + H2O = 2-oxo-AMP + diphosphate + H(+)</text>
        <dbReference type="Rhea" id="RHEA:67392"/>
        <dbReference type="ChEBI" id="CHEBI:15377"/>
        <dbReference type="ChEBI" id="CHEBI:15378"/>
        <dbReference type="ChEBI" id="CHEBI:33019"/>
        <dbReference type="ChEBI" id="CHEBI:71395"/>
        <dbReference type="ChEBI" id="CHEBI:172878"/>
    </reaction>
    <physiologicalReaction direction="left-to-right" evidence="10">
        <dbReference type="Rhea" id="RHEA:67393"/>
    </physiologicalReaction>
</comment>
<comment type="function">
    <text evidence="21">Oxidized purine nucleoside triphosphate hydrolase which is a prominent sanitizer of the oxidized nucleotide pool. Catalyzes the hydrolysis of 2-oxo-dATP (2-hydroxy-dATP) into 2-oxo-dAMP. Also has a significant hydrolase activity toward 2-oxo-ATP, 8-oxo-dGTP and 8-oxo-dATP. Through the hydrolysis of oxidized purine nucleoside triphosphates, prevents their incorporation into DNA and the subsequent transversions A:T to C:G and G:C to T:A. Also catalyzes the hydrolysis of methylated purine nucleoside triphosphate preventing their integration into DNA. Through this antimutagenic activity protects cells from oxidative stress.</text>
</comment>
<dbReference type="GO" id="GO:0005737">
    <property type="term" value="C:cytoplasm"/>
    <property type="evidence" value="ECO:0007669"/>
    <property type="project" value="TreeGrafter"/>
</dbReference>
<evidence type="ECO:0000256" key="6">
    <source>
        <dbReference type="ARBA" id="ARBA00022842"/>
    </source>
</evidence>
<comment type="cofactor">
    <cofactor evidence="1">
        <name>Mg(2+)</name>
        <dbReference type="ChEBI" id="CHEBI:18420"/>
    </cofactor>
</comment>
<evidence type="ECO:0000256" key="21">
    <source>
        <dbReference type="ARBA" id="ARBA00053094"/>
    </source>
</evidence>
<evidence type="ECO:0000256" key="18">
    <source>
        <dbReference type="ARBA" id="ARBA00048002"/>
    </source>
</evidence>
<dbReference type="PROSITE" id="PS51462">
    <property type="entry name" value="NUDIX"/>
    <property type="match status" value="1"/>
</dbReference>
<dbReference type="AlphaFoldDB" id="A0A433DAG8"/>
<dbReference type="InterPro" id="IPR003563">
    <property type="entry name" value="8ODP"/>
</dbReference>
<dbReference type="SUPFAM" id="SSF55811">
    <property type="entry name" value="Nudix"/>
    <property type="match status" value="1"/>
</dbReference>
<comment type="catalytic activity">
    <reaction evidence="7">
        <text>8-oxo-dATP + H2O = 8-oxo-dAMP + diphosphate + H(+)</text>
        <dbReference type="Rhea" id="RHEA:65396"/>
        <dbReference type="ChEBI" id="CHEBI:15377"/>
        <dbReference type="ChEBI" id="CHEBI:15378"/>
        <dbReference type="ChEBI" id="CHEBI:33019"/>
        <dbReference type="ChEBI" id="CHEBI:71361"/>
        <dbReference type="ChEBI" id="CHEBI:172871"/>
    </reaction>
    <physiologicalReaction direction="left-to-right" evidence="7">
        <dbReference type="Rhea" id="RHEA:65397"/>
    </physiologicalReaction>
</comment>
<evidence type="ECO:0000256" key="9">
    <source>
        <dbReference type="ARBA" id="ARBA00024486"/>
    </source>
</evidence>
<reference evidence="22 23" key="1">
    <citation type="journal article" date="2018" name="New Phytol.">
        <title>Phylogenomics of Endogonaceae and evolution of mycorrhizas within Mucoromycota.</title>
        <authorList>
            <person name="Chang Y."/>
            <person name="Desiro A."/>
            <person name="Na H."/>
            <person name="Sandor L."/>
            <person name="Lipzen A."/>
            <person name="Clum A."/>
            <person name="Barry K."/>
            <person name="Grigoriev I.V."/>
            <person name="Martin F.M."/>
            <person name="Stajich J.E."/>
            <person name="Smith M.E."/>
            <person name="Bonito G."/>
            <person name="Spatafora J.W."/>
        </authorList>
    </citation>
    <scope>NUCLEOTIDE SEQUENCE [LARGE SCALE GENOMIC DNA]</scope>
    <source>
        <strain evidence="22 23">GMNB39</strain>
    </source>
</reference>
<evidence type="ECO:0000313" key="22">
    <source>
        <dbReference type="EMBL" id="RUP47611.1"/>
    </source>
</evidence>
<dbReference type="GO" id="GO:0008413">
    <property type="term" value="F:8-oxo-7,8-dihydroguanosine triphosphate pyrophosphatase activity"/>
    <property type="evidence" value="ECO:0007669"/>
    <property type="project" value="InterPro"/>
</dbReference>